<protein>
    <recommendedName>
        <fullName evidence="2">AB hydrolase-1 domain-containing protein</fullName>
    </recommendedName>
</protein>
<dbReference type="EMBL" id="CAIX01000525">
    <property type="protein sequence ID" value="CCI50485.1"/>
    <property type="molecule type" value="Genomic_DNA"/>
</dbReference>
<dbReference type="Pfam" id="PF00561">
    <property type="entry name" value="Abhydrolase_1"/>
    <property type="match status" value="1"/>
</dbReference>
<dbReference type="PANTHER" id="PTHR12277:SF81">
    <property type="entry name" value="PROTEIN ABHD13"/>
    <property type="match status" value="1"/>
</dbReference>
<proteinExistence type="predicted"/>
<organism evidence="3 4">
    <name type="scientific">Albugo candida</name>
    <dbReference type="NCBI Taxonomy" id="65357"/>
    <lineage>
        <taxon>Eukaryota</taxon>
        <taxon>Sar</taxon>
        <taxon>Stramenopiles</taxon>
        <taxon>Oomycota</taxon>
        <taxon>Peronosporomycetes</taxon>
        <taxon>Albuginales</taxon>
        <taxon>Albuginaceae</taxon>
        <taxon>Albugo</taxon>
    </lineage>
</organism>
<reference evidence="3 4" key="1">
    <citation type="submission" date="2012-05" db="EMBL/GenBank/DDBJ databases">
        <title>Recombination and specialization in a pathogen metapopulation.</title>
        <authorList>
            <person name="Gardiner A."/>
            <person name="Kemen E."/>
            <person name="Schultz-Larsen T."/>
            <person name="MacLean D."/>
            <person name="Van Oosterhout C."/>
            <person name="Jones J.D.G."/>
        </authorList>
    </citation>
    <scope>NUCLEOTIDE SEQUENCE [LARGE SCALE GENOMIC DNA]</scope>
    <source>
        <strain evidence="3 4">Ac Nc2</strain>
    </source>
</reference>
<keyword evidence="1" id="KW-1133">Transmembrane helix</keyword>
<gene>
    <name evidence="3" type="ORF">BN9_122930</name>
</gene>
<dbReference type="GO" id="GO:0016020">
    <property type="term" value="C:membrane"/>
    <property type="evidence" value="ECO:0007669"/>
    <property type="project" value="TreeGrafter"/>
</dbReference>
<evidence type="ECO:0000313" key="4">
    <source>
        <dbReference type="Proteomes" id="UP000053237"/>
    </source>
</evidence>
<dbReference type="ESTHER" id="9stra-a0a024gu80">
    <property type="family name" value="ABHD13-BEM46"/>
</dbReference>
<dbReference type="InParanoid" id="A0A024GU80"/>
<keyword evidence="1" id="KW-0812">Transmembrane</keyword>
<feature type="domain" description="AB hydrolase-1" evidence="2">
    <location>
        <begin position="114"/>
        <end position="224"/>
    </location>
</feature>
<dbReference type="PANTHER" id="PTHR12277">
    <property type="entry name" value="ALPHA/BETA HYDROLASE DOMAIN-CONTAINING PROTEIN"/>
    <property type="match status" value="1"/>
</dbReference>
<keyword evidence="4" id="KW-1185">Reference proteome</keyword>
<dbReference type="InterPro" id="IPR000073">
    <property type="entry name" value="AB_hydrolase_1"/>
</dbReference>
<evidence type="ECO:0000313" key="3">
    <source>
        <dbReference type="EMBL" id="CCI50485.1"/>
    </source>
</evidence>
<dbReference type="InterPro" id="IPR029058">
    <property type="entry name" value="AB_hydrolase_fold"/>
</dbReference>
<dbReference type="STRING" id="65357.A0A024GU80"/>
<keyword evidence="1" id="KW-0472">Membrane</keyword>
<sequence length="364" mass="40770">MVDGYSYSATLKIWLTNAIYTGVTLITGFLTLLFVYQDKLLYFPSIPGAPKLTKDNPSGPIMLSLTTLFFIKVCVGYRHPREYDIEHEDVMIPTEDGIRIHVWLLKQSNSLGYPTIIFFHGNSGNIGFRLPNAIQLFRNVKCNILLVDYRGYGHSEGVPSEIGLQMDAKASLSFLRQHKKIDRNKIVLFGRSLGGAVAVYLATTSPKDHLAGVILENTFLSISSMVDAIMPALRYFKSIVLRIEWNNEARITQVSQPTLLIAGTADELVPHFHMQRLHTILQSINANVVWYAVENGTHNDTWLRGGHRYFDKYDAFFQQLFGSGSYRNAHKISSSLEHQDSGTIPIMLQDPAVATMRLATGGAS</sequence>
<name>A0A024GU80_9STRA</name>
<evidence type="ECO:0000259" key="2">
    <source>
        <dbReference type="Pfam" id="PF00561"/>
    </source>
</evidence>
<dbReference type="GO" id="GO:0008474">
    <property type="term" value="F:palmitoyl-(protein) hydrolase activity"/>
    <property type="evidence" value="ECO:0007669"/>
    <property type="project" value="TreeGrafter"/>
</dbReference>
<evidence type="ECO:0000256" key="1">
    <source>
        <dbReference type="SAM" id="Phobius"/>
    </source>
</evidence>
<dbReference type="FunCoup" id="A0A024GU80">
    <property type="interactions" value="233"/>
</dbReference>
<dbReference type="SUPFAM" id="SSF53474">
    <property type="entry name" value="alpha/beta-Hydrolases"/>
    <property type="match status" value="1"/>
</dbReference>
<dbReference type="AlphaFoldDB" id="A0A024GU80"/>
<comment type="caution">
    <text evidence="3">The sequence shown here is derived from an EMBL/GenBank/DDBJ whole genome shotgun (WGS) entry which is preliminary data.</text>
</comment>
<dbReference type="Gene3D" id="3.40.50.1820">
    <property type="entry name" value="alpha/beta hydrolase"/>
    <property type="match status" value="1"/>
</dbReference>
<feature type="transmembrane region" description="Helical" evidence="1">
    <location>
        <begin position="12"/>
        <end position="37"/>
    </location>
</feature>
<dbReference type="Proteomes" id="UP000053237">
    <property type="component" value="Unassembled WGS sequence"/>
</dbReference>
<accession>A0A024GU80</accession>
<dbReference type="OrthoDB" id="10249433at2759"/>